<gene>
    <name evidence="1" type="ORF">METZ01_LOCUS510863</name>
</gene>
<name>A0A383EN01_9ZZZZ</name>
<accession>A0A383EN01</accession>
<dbReference type="EMBL" id="UINC01227222">
    <property type="protein sequence ID" value="SVE58009.1"/>
    <property type="molecule type" value="Genomic_DNA"/>
</dbReference>
<feature type="non-terminal residue" evidence="1">
    <location>
        <position position="45"/>
    </location>
</feature>
<organism evidence="1">
    <name type="scientific">marine metagenome</name>
    <dbReference type="NCBI Taxonomy" id="408172"/>
    <lineage>
        <taxon>unclassified sequences</taxon>
        <taxon>metagenomes</taxon>
        <taxon>ecological metagenomes</taxon>
    </lineage>
</organism>
<proteinExistence type="predicted"/>
<sequence>MEKGYKVNGHVVQFVDVMCGDAWKKKGYHGPVICNYADGSEYQGE</sequence>
<dbReference type="AlphaFoldDB" id="A0A383EN01"/>
<reference evidence="1" key="1">
    <citation type="submission" date="2018-05" db="EMBL/GenBank/DDBJ databases">
        <authorList>
            <person name="Lanie J.A."/>
            <person name="Ng W.-L."/>
            <person name="Kazmierczak K.M."/>
            <person name="Andrzejewski T.M."/>
            <person name="Davidsen T.M."/>
            <person name="Wayne K.J."/>
            <person name="Tettelin H."/>
            <person name="Glass J.I."/>
            <person name="Rusch D."/>
            <person name="Podicherti R."/>
            <person name="Tsui H.-C.T."/>
            <person name="Winkler M.E."/>
        </authorList>
    </citation>
    <scope>NUCLEOTIDE SEQUENCE</scope>
</reference>
<evidence type="ECO:0000313" key="1">
    <source>
        <dbReference type="EMBL" id="SVE58009.1"/>
    </source>
</evidence>
<protein>
    <submittedName>
        <fullName evidence="1">Uncharacterized protein</fullName>
    </submittedName>
</protein>